<dbReference type="Proteomes" id="UP001180487">
    <property type="component" value="Unassembled WGS sequence"/>
</dbReference>
<keyword evidence="1" id="KW-0732">Signal</keyword>
<dbReference type="EMBL" id="JAVDXT010000003">
    <property type="protein sequence ID" value="MDR7378609.1"/>
    <property type="molecule type" value="Genomic_DNA"/>
</dbReference>
<name>A0ABU2CB96_9BURK</name>
<gene>
    <name evidence="2" type="ORF">J2X19_003303</name>
</gene>
<protein>
    <submittedName>
        <fullName evidence="2">Uncharacterized protein</fullName>
    </submittedName>
</protein>
<feature type="chain" id="PRO_5045685416" evidence="1">
    <location>
        <begin position="28"/>
        <end position="279"/>
    </location>
</feature>
<accession>A0ABU2CB96</accession>
<proteinExistence type="predicted"/>
<evidence type="ECO:0000313" key="2">
    <source>
        <dbReference type="EMBL" id="MDR7378609.1"/>
    </source>
</evidence>
<organism evidence="2 3">
    <name type="scientific">Rhodoferax ferrireducens</name>
    <dbReference type="NCBI Taxonomy" id="192843"/>
    <lineage>
        <taxon>Bacteria</taxon>
        <taxon>Pseudomonadati</taxon>
        <taxon>Pseudomonadota</taxon>
        <taxon>Betaproteobacteria</taxon>
        <taxon>Burkholderiales</taxon>
        <taxon>Comamonadaceae</taxon>
        <taxon>Rhodoferax</taxon>
    </lineage>
</organism>
<reference evidence="2 3" key="1">
    <citation type="submission" date="2023-07" db="EMBL/GenBank/DDBJ databases">
        <title>Sorghum-associated microbial communities from plants grown in Nebraska, USA.</title>
        <authorList>
            <person name="Schachtman D."/>
        </authorList>
    </citation>
    <scope>NUCLEOTIDE SEQUENCE [LARGE SCALE GENOMIC DNA]</scope>
    <source>
        <strain evidence="2 3">BE313</strain>
    </source>
</reference>
<evidence type="ECO:0000256" key="1">
    <source>
        <dbReference type="SAM" id="SignalP"/>
    </source>
</evidence>
<evidence type="ECO:0000313" key="3">
    <source>
        <dbReference type="Proteomes" id="UP001180487"/>
    </source>
</evidence>
<feature type="signal peptide" evidence="1">
    <location>
        <begin position="1"/>
        <end position="27"/>
    </location>
</feature>
<comment type="caution">
    <text evidence="2">The sequence shown here is derived from an EMBL/GenBank/DDBJ whole genome shotgun (WGS) entry which is preliminary data.</text>
</comment>
<dbReference type="RefSeq" id="WP_310374858.1">
    <property type="nucleotide sequence ID" value="NZ_JAVDXT010000003.1"/>
</dbReference>
<sequence length="279" mass="30858">MFARKLNYFLRILTLVYAAGISNMALAQTSVDDILRSGTNFGNKAFNGLLGGNGGSINVGSAEGNAVVQAISQLSEGCVKRLQRVLQTFGESRVAHSFHGYGWGNVNAVSLSLPLAVLGADVRSKYHGLAPLDDVLTSTENTRIIPLFDAECQQGTVTYEATIERYFRKNNELAAWPVRFKSSATLDMHSIELNQHGVFGIATVSNICHEIVDESSTQQACYPQTLDVYCQFNTCYSEPLAELVERGKISSRDTTGIFFDRVNTAEWKIYGERKDYMRR</sequence>
<keyword evidence="3" id="KW-1185">Reference proteome</keyword>